<name>A0A0C9W8Z8_9AGAM</name>
<feature type="region of interest" description="Disordered" evidence="1">
    <location>
        <begin position="201"/>
        <end position="269"/>
    </location>
</feature>
<feature type="compositionally biased region" description="Polar residues" evidence="1">
    <location>
        <begin position="232"/>
        <end position="247"/>
    </location>
</feature>
<accession>A0A0C9W8Z8</accession>
<reference evidence="2 3" key="1">
    <citation type="submission" date="2014-04" db="EMBL/GenBank/DDBJ databases">
        <title>Evolutionary Origins and Diversification of the Mycorrhizal Mutualists.</title>
        <authorList>
            <consortium name="DOE Joint Genome Institute"/>
            <consortium name="Mycorrhizal Genomics Consortium"/>
            <person name="Kohler A."/>
            <person name="Kuo A."/>
            <person name="Nagy L.G."/>
            <person name="Floudas D."/>
            <person name="Copeland A."/>
            <person name="Barry K.W."/>
            <person name="Cichocki N."/>
            <person name="Veneault-Fourrey C."/>
            <person name="LaButti K."/>
            <person name="Lindquist E.A."/>
            <person name="Lipzen A."/>
            <person name="Lundell T."/>
            <person name="Morin E."/>
            <person name="Murat C."/>
            <person name="Riley R."/>
            <person name="Ohm R."/>
            <person name="Sun H."/>
            <person name="Tunlid A."/>
            <person name="Henrissat B."/>
            <person name="Grigoriev I.V."/>
            <person name="Hibbett D.S."/>
            <person name="Martin F."/>
        </authorList>
    </citation>
    <scope>NUCLEOTIDE SEQUENCE [LARGE SCALE GENOMIC DNA]</scope>
    <source>
        <strain evidence="2 3">MD-312</strain>
    </source>
</reference>
<dbReference type="Proteomes" id="UP000053820">
    <property type="component" value="Unassembled WGS sequence"/>
</dbReference>
<feature type="compositionally biased region" description="Basic and acidic residues" evidence="1">
    <location>
        <begin position="1"/>
        <end position="12"/>
    </location>
</feature>
<dbReference type="HOGENOM" id="CLU_1034618_0_0_1"/>
<dbReference type="EMBL" id="KN839848">
    <property type="protein sequence ID" value="KIJ64108.1"/>
    <property type="molecule type" value="Genomic_DNA"/>
</dbReference>
<gene>
    <name evidence="2" type="ORF">HYDPIDRAFT_168177</name>
</gene>
<protein>
    <submittedName>
        <fullName evidence="2">Uncharacterized protein</fullName>
    </submittedName>
</protein>
<proteinExistence type="predicted"/>
<dbReference type="OrthoDB" id="2687854at2759"/>
<dbReference type="AlphaFoldDB" id="A0A0C9W8Z8"/>
<evidence type="ECO:0000313" key="3">
    <source>
        <dbReference type="Proteomes" id="UP000053820"/>
    </source>
</evidence>
<organism evidence="2 3">
    <name type="scientific">Hydnomerulius pinastri MD-312</name>
    <dbReference type="NCBI Taxonomy" id="994086"/>
    <lineage>
        <taxon>Eukaryota</taxon>
        <taxon>Fungi</taxon>
        <taxon>Dikarya</taxon>
        <taxon>Basidiomycota</taxon>
        <taxon>Agaricomycotina</taxon>
        <taxon>Agaricomycetes</taxon>
        <taxon>Agaricomycetidae</taxon>
        <taxon>Boletales</taxon>
        <taxon>Boletales incertae sedis</taxon>
        <taxon>Leucogyrophana</taxon>
    </lineage>
</organism>
<feature type="compositionally biased region" description="Basic and acidic residues" evidence="1">
    <location>
        <begin position="205"/>
        <end position="222"/>
    </location>
</feature>
<feature type="compositionally biased region" description="Basic residues" evidence="1">
    <location>
        <begin position="13"/>
        <end position="24"/>
    </location>
</feature>
<evidence type="ECO:0000313" key="2">
    <source>
        <dbReference type="EMBL" id="KIJ64108.1"/>
    </source>
</evidence>
<feature type="region of interest" description="Disordered" evidence="1">
    <location>
        <begin position="1"/>
        <end position="44"/>
    </location>
</feature>
<evidence type="ECO:0000256" key="1">
    <source>
        <dbReference type="SAM" id="MobiDB-lite"/>
    </source>
</evidence>
<sequence length="269" mass="29062">MARTVTRKESTKTKKSRRRPKRANPVKFPKPARGSGLTASGLPASSQLALTSELPVPPQLQTMSHFAASVGPEIDDLLAHTPWPPISNNPSFVDPDHADGGISGVGGMPMSNDDSYLTYHPMLLHQGFASAPNPAGDSLTYNHLAIYPPNPAQEIALLQPRQSIFADAPSAPPEITELGAPQVPAYPNLRWVPHWAILRNGNKMGDSEHRSNSDSTARERSKPRFTPYPTPATHTSMLVQDLENSPEASPRRGEASSIKLMDSLNMGNG</sequence>
<keyword evidence="3" id="KW-1185">Reference proteome</keyword>